<keyword evidence="3" id="KW-1185">Reference proteome</keyword>
<proteinExistence type="predicted"/>
<protein>
    <submittedName>
        <fullName evidence="4">Kita-kyushu lung cancer antigen 1</fullName>
    </submittedName>
</protein>
<sequence length="126" mass="14468">MNILFILVGSIIFASIFSIFKVVFQIPDHERPSNPTSPTLLRANSFWSYRNTGLSFPGNSYNQDMMNNFPRTLALHKRILVNLNIMECQLTKLEQFLSSKNPQGHTKHRRRATVRIPMESDSGSNQ</sequence>
<keyword evidence="2" id="KW-0472">Membrane</keyword>
<evidence type="ECO:0000313" key="4">
    <source>
        <dbReference type="RefSeq" id="XP_027287732.1"/>
    </source>
</evidence>
<reference evidence="3" key="1">
    <citation type="journal article" date="2018" name="Biotechnol. Bioeng.">
        <title>A reference genome of the Chinese hamster based on a hybrid assembly strategy.</title>
        <authorList>
            <person name="Rupp O."/>
            <person name="MacDonald M.L."/>
            <person name="Li S."/>
            <person name="Dhiman H."/>
            <person name="Polson S."/>
            <person name="Griep S."/>
            <person name="Heffner K."/>
            <person name="Hernandez I."/>
            <person name="Brinkrolf K."/>
            <person name="Jadhav V."/>
            <person name="Samoudi M."/>
            <person name="Hao H."/>
            <person name="Kingham B."/>
            <person name="Goesmann A."/>
            <person name="Betenbaugh M.J."/>
            <person name="Lewis N.E."/>
            <person name="Borth N."/>
            <person name="Lee K.H."/>
        </authorList>
    </citation>
    <scope>NUCLEOTIDE SEQUENCE [LARGE SCALE GENOMIC DNA]</scope>
    <source>
        <strain evidence="3">17A/GY</strain>
    </source>
</reference>
<organism evidence="3 4">
    <name type="scientific">Cricetulus griseus</name>
    <name type="common">Chinese hamster</name>
    <name type="synonym">Cricetulus barabensis griseus</name>
    <dbReference type="NCBI Taxonomy" id="10029"/>
    <lineage>
        <taxon>Eukaryota</taxon>
        <taxon>Metazoa</taxon>
        <taxon>Chordata</taxon>
        <taxon>Craniata</taxon>
        <taxon>Vertebrata</taxon>
        <taxon>Euteleostomi</taxon>
        <taxon>Mammalia</taxon>
        <taxon>Eutheria</taxon>
        <taxon>Euarchontoglires</taxon>
        <taxon>Glires</taxon>
        <taxon>Rodentia</taxon>
        <taxon>Myomorpha</taxon>
        <taxon>Muroidea</taxon>
        <taxon>Cricetidae</taxon>
        <taxon>Cricetinae</taxon>
        <taxon>Cricetulus</taxon>
    </lineage>
</organism>
<name>A0A9J7GN22_CRIGR</name>
<dbReference type="PANTHER" id="PTHR38650">
    <property type="entry name" value="KITA-KYUSHU LUNG CANCER ANTIGEN 1"/>
    <property type="match status" value="1"/>
</dbReference>
<dbReference type="RefSeq" id="XP_027287732.1">
    <property type="nucleotide sequence ID" value="XM_027431931.1"/>
</dbReference>
<accession>A0A9J7GN22</accession>
<dbReference type="GeneID" id="103159767"/>
<dbReference type="Pfam" id="PF15204">
    <property type="entry name" value="KKLCAg1"/>
    <property type="match status" value="1"/>
</dbReference>
<feature type="transmembrane region" description="Helical" evidence="2">
    <location>
        <begin position="6"/>
        <end position="24"/>
    </location>
</feature>
<evidence type="ECO:0000313" key="3">
    <source>
        <dbReference type="Proteomes" id="UP001108280"/>
    </source>
</evidence>
<dbReference type="PANTHER" id="PTHR38650:SF1">
    <property type="entry name" value="KITA-KYUSHU LUNG CANCER ANTIGEN 1"/>
    <property type="match status" value="1"/>
</dbReference>
<evidence type="ECO:0000256" key="2">
    <source>
        <dbReference type="SAM" id="Phobius"/>
    </source>
</evidence>
<dbReference type="Proteomes" id="UP001108280">
    <property type="component" value="Chromosome X"/>
</dbReference>
<feature type="region of interest" description="Disordered" evidence="1">
    <location>
        <begin position="99"/>
        <end position="126"/>
    </location>
</feature>
<dbReference type="RefSeq" id="XP_007647427.1">
    <property type="nucleotide sequence ID" value="XM_007649237.1"/>
</dbReference>
<reference evidence="4" key="3">
    <citation type="submission" date="2025-08" db="UniProtKB">
        <authorList>
            <consortium name="RefSeq"/>
        </authorList>
    </citation>
    <scope>IDENTIFICATION</scope>
    <source>
        <strain evidence="4">17A/GY</strain>
        <tissue evidence="4">Liver</tissue>
    </source>
</reference>
<evidence type="ECO:0000256" key="1">
    <source>
        <dbReference type="SAM" id="MobiDB-lite"/>
    </source>
</evidence>
<reference evidence="3" key="2">
    <citation type="journal article" date="2020" name="Biotechnol. Bioeng.">
        <title>Chromosome-scale scaffolds for the Chinese hamster reference genome assembly to facilitate the study of the CHO epigenome.</title>
        <authorList>
            <person name="Hilliard W."/>
            <person name="MacDonald M."/>
            <person name="Lee K.H."/>
        </authorList>
    </citation>
    <scope>NUCLEOTIDE SEQUENCE [LARGE SCALE GENOMIC DNA]</scope>
    <source>
        <strain evidence="3">17A/GY</strain>
    </source>
</reference>
<keyword evidence="2" id="KW-0812">Transmembrane</keyword>
<keyword evidence="2" id="KW-1133">Transmembrane helix</keyword>
<dbReference type="OrthoDB" id="9529309at2759"/>
<dbReference type="CTD" id="203413"/>
<dbReference type="KEGG" id="cge:103159767"/>
<dbReference type="InterPro" id="IPR027940">
    <property type="entry name" value="KKLCAg1"/>
</dbReference>
<gene>
    <name evidence="4" type="primary">Ct83</name>
</gene>
<dbReference type="AlphaFoldDB" id="A0A9J7GN22"/>